<comment type="caution">
    <text evidence="3">The sequence shown here is derived from an EMBL/GenBank/DDBJ whole genome shotgun (WGS) entry which is preliminary data.</text>
</comment>
<dbReference type="PANTHER" id="PTHR33371:SF16">
    <property type="entry name" value="MCE-FAMILY PROTEIN MCE3F"/>
    <property type="match status" value="1"/>
</dbReference>
<dbReference type="Proteomes" id="UP000602395">
    <property type="component" value="Unassembled WGS sequence"/>
</dbReference>
<keyword evidence="1" id="KW-1133">Transmembrane helix</keyword>
<feature type="transmembrane region" description="Helical" evidence="1">
    <location>
        <begin position="6"/>
        <end position="31"/>
    </location>
</feature>
<sequence length="324" mass="33960">MTRGTVISLGAILAVLVIGVAYLAFGVLGVAPFREDRTATLVMTDSGGLEVNSPVLLTGFEIGEVTALRVGDHGVQTDIRYRAEYPIPASSTLSVQTLSALGEPYLEFVPATDGGPDLADGQVVDTRATTKPVTIADTATRAVAMLDQFDPDVISRLVHTIDTALDGTDAVMPRLQRSTRLLAETLMVQNPQFEKLLSSIQSIGGDLDWLGPTLEAGGPAWASVGDRVIAPLATKMAELTDARNPSVYTTGDGIIPFLHRINEVLLEIGPSVKPLAPMLQPVVAQATTGVSGLDIGALVTQALGTVGSDGAIHLQLNIPQPQPK</sequence>
<accession>A0ABR7WGT6</accession>
<dbReference type="InterPro" id="IPR003399">
    <property type="entry name" value="Mce/MlaD"/>
</dbReference>
<keyword evidence="1" id="KW-0812">Transmembrane</keyword>
<reference evidence="3 4" key="1">
    <citation type="submission" date="2020-09" db="EMBL/GenBank/DDBJ databases">
        <title>Novel species in genus Gordonia.</title>
        <authorList>
            <person name="Zhang G."/>
        </authorList>
    </citation>
    <scope>NUCLEOTIDE SEQUENCE [LARGE SCALE GENOMIC DNA]</scope>
    <source>
        <strain evidence="3 4">ON-33</strain>
    </source>
</reference>
<gene>
    <name evidence="3" type="ORF">IDF66_20600</name>
</gene>
<dbReference type="PANTHER" id="PTHR33371">
    <property type="entry name" value="INTERMEMBRANE PHOSPHOLIPID TRANSPORT SYSTEM BINDING PROTEIN MLAD-RELATED"/>
    <property type="match status" value="1"/>
</dbReference>
<dbReference type="EMBL" id="JACWMS010000005">
    <property type="protein sequence ID" value="MBD1321982.1"/>
    <property type="molecule type" value="Genomic_DNA"/>
</dbReference>
<organism evidence="3 4">
    <name type="scientific">Gordonia hankookensis</name>
    <dbReference type="NCBI Taxonomy" id="589403"/>
    <lineage>
        <taxon>Bacteria</taxon>
        <taxon>Bacillati</taxon>
        <taxon>Actinomycetota</taxon>
        <taxon>Actinomycetes</taxon>
        <taxon>Mycobacteriales</taxon>
        <taxon>Gordoniaceae</taxon>
        <taxon>Gordonia</taxon>
    </lineage>
</organism>
<dbReference type="Pfam" id="PF02470">
    <property type="entry name" value="MlaD"/>
    <property type="match status" value="1"/>
</dbReference>
<feature type="domain" description="Mce/MlaD" evidence="2">
    <location>
        <begin position="38"/>
        <end position="110"/>
    </location>
</feature>
<evidence type="ECO:0000313" key="4">
    <source>
        <dbReference type="Proteomes" id="UP000602395"/>
    </source>
</evidence>
<protein>
    <submittedName>
        <fullName evidence="3">MCE family protein</fullName>
    </submittedName>
</protein>
<evidence type="ECO:0000256" key="1">
    <source>
        <dbReference type="SAM" id="Phobius"/>
    </source>
</evidence>
<dbReference type="InterPro" id="IPR052336">
    <property type="entry name" value="MlaD_Phospholipid_Transporter"/>
</dbReference>
<keyword evidence="4" id="KW-1185">Reference proteome</keyword>
<keyword evidence="1" id="KW-0472">Membrane</keyword>
<proteinExistence type="predicted"/>
<name>A0ABR7WGT6_9ACTN</name>
<evidence type="ECO:0000259" key="2">
    <source>
        <dbReference type="Pfam" id="PF02470"/>
    </source>
</evidence>
<evidence type="ECO:0000313" key="3">
    <source>
        <dbReference type="EMBL" id="MBD1321982.1"/>
    </source>
</evidence>
<dbReference type="RefSeq" id="WP_190268415.1">
    <property type="nucleotide sequence ID" value="NZ_BAABAD010000004.1"/>
</dbReference>